<evidence type="ECO:0000313" key="2">
    <source>
        <dbReference type="Proteomes" id="UP000394443"/>
    </source>
</evidence>
<organism evidence="1 2">
    <name type="scientific">Streptomyces phage Tribute</name>
    <dbReference type="NCBI Taxonomy" id="2653772"/>
    <lineage>
        <taxon>Viruses</taxon>
        <taxon>Duplodnaviria</taxon>
        <taxon>Heunggongvirae</taxon>
        <taxon>Uroviricota</taxon>
        <taxon>Caudoviricetes</taxon>
        <taxon>Stanwilliamsviridae</taxon>
        <taxon>Boydwoodruffvirinae</taxon>
        <taxon>Samistivirus</taxon>
        <taxon>Samistivirus peebs</taxon>
    </lineage>
</organism>
<dbReference type="Proteomes" id="UP000394443">
    <property type="component" value="Segment"/>
</dbReference>
<name>A0A5Q2WG72_9CAUD</name>
<proteinExistence type="predicted"/>
<sequence length="55" mass="6278">MKHTEHVDEHAVRHDNVSLSPLVCMHDEFVLHVAVEHMKYTRLVGLMEKLSTGLG</sequence>
<accession>A0A5Q2WG72</accession>
<evidence type="ECO:0000313" key="1">
    <source>
        <dbReference type="EMBL" id="QGH78395.1"/>
    </source>
</evidence>
<gene>
    <name evidence="1" type="primary">246</name>
    <name evidence="1" type="ORF">SEA_TRIBUTE_246</name>
</gene>
<protein>
    <submittedName>
        <fullName evidence="1">Uncharacterized protein</fullName>
    </submittedName>
</protein>
<reference evidence="1 2" key="1">
    <citation type="submission" date="2019-08" db="EMBL/GenBank/DDBJ databases">
        <authorList>
            <person name="Patel M."/>
            <person name="Bullock H.E."/>
            <person name="Julsaint S.M."/>
            <person name="Lamb R.J."/>
            <person name="Mason B.E."/>
            <person name="Pfeiffer J.P."/>
            <person name="Nayek S."/>
            <person name="Klug H."/>
            <person name="Hughes L.E."/>
            <person name="Garlena R.A."/>
            <person name="Russell D.A."/>
            <person name="Pope W.H."/>
            <person name="Jacobs-Sera D."/>
            <person name="Hatfull G.F."/>
        </authorList>
    </citation>
    <scope>NUCLEOTIDE SEQUENCE [LARGE SCALE GENOMIC DNA]</scope>
</reference>
<dbReference type="EMBL" id="MN369743">
    <property type="protein sequence ID" value="QGH78395.1"/>
    <property type="molecule type" value="Genomic_DNA"/>
</dbReference>